<evidence type="ECO:0000313" key="2">
    <source>
        <dbReference type="Proteomes" id="UP001595556"/>
    </source>
</evidence>
<sequence length="212" mass="22376">MRHILLLQPACAPGPAGNPAQMLALLAAGGLPADWTQTWLTLEPLPEQVAPVPVGAAKALIEALLLATDVVLLIPAQADALQQHTRVLAHLRGWQALTLLDYRDWMRGKRFALVATLPSPDADDAATTELAAAVRALPTHWQALCTELDCEWHGALIGQPDTTGNILTDVAAGFAAQGFLARSAARPLAAAQDQAARMQYLAACARACACAR</sequence>
<dbReference type="RefSeq" id="WP_377304310.1">
    <property type="nucleotide sequence ID" value="NZ_CP180191.1"/>
</dbReference>
<name>A0ABV7H412_9BURK</name>
<keyword evidence="2" id="KW-1185">Reference proteome</keyword>
<protein>
    <submittedName>
        <fullName evidence="1">Uncharacterized protein</fullName>
    </submittedName>
</protein>
<dbReference type="Proteomes" id="UP001595556">
    <property type="component" value="Unassembled WGS sequence"/>
</dbReference>
<evidence type="ECO:0000313" key="1">
    <source>
        <dbReference type="EMBL" id="MFC3148382.1"/>
    </source>
</evidence>
<organism evidence="1 2">
    <name type="scientific">Piscinibacterium candidicorallinum</name>
    <dbReference type="NCBI Taxonomy" id="1793872"/>
    <lineage>
        <taxon>Bacteria</taxon>
        <taxon>Pseudomonadati</taxon>
        <taxon>Pseudomonadota</taxon>
        <taxon>Betaproteobacteria</taxon>
        <taxon>Burkholderiales</taxon>
        <taxon>Piscinibacterium</taxon>
    </lineage>
</organism>
<dbReference type="EMBL" id="JBHRTI010000007">
    <property type="protein sequence ID" value="MFC3148382.1"/>
    <property type="molecule type" value="Genomic_DNA"/>
</dbReference>
<gene>
    <name evidence="1" type="ORF">ACFOEN_12195</name>
</gene>
<reference evidence="2" key="1">
    <citation type="journal article" date="2019" name="Int. J. Syst. Evol. Microbiol.">
        <title>The Global Catalogue of Microorganisms (GCM) 10K type strain sequencing project: providing services to taxonomists for standard genome sequencing and annotation.</title>
        <authorList>
            <consortium name="The Broad Institute Genomics Platform"/>
            <consortium name="The Broad Institute Genome Sequencing Center for Infectious Disease"/>
            <person name="Wu L."/>
            <person name="Ma J."/>
        </authorList>
    </citation>
    <scope>NUCLEOTIDE SEQUENCE [LARGE SCALE GENOMIC DNA]</scope>
    <source>
        <strain evidence="2">KCTC 52168</strain>
    </source>
</reference>
<accession>A0ABV7H412</accession>
<comment type="caution">
    <text evidence="1">The sequence shown here is derived from an EMBL/GenBank/DDBJ whole genome shotgun (WGS) entry which is preliminary data.</text>
</comment>
<proteinExistence type="predicted"/>